<reference evidence="1 2" key="1">
    <citation type="submission" date="2020-08" db="EMBL/GenBank/DDBJ databases">
        <title>Sequencing the genomes of 1000 actinobacteria strains.</title>
        <authorList>
            <person name="Klenk H.-P."/>
        </authorList>
    </citation>
    <scope>NUCLEOTIDE SEQUENCE [LARGE SCALE GENOMIC DNA]</scope>
    <source>
        <strain evidence="1 2">DSM 43036</strain>
    </source>
</reference>
<organism evidence="1 2">
    <name type="scientific">Micromonospora echinospora</name>
    <name type="common">Micromonospora purpurea</name>
    <dbReference type="NCBI Taxonomy" id="1877"/>
    <lineage>
        <taxon>Bacteria</taxon>
        <taxon>Bacillati</taxon>
        <taxon>Actinomycetota</taxon>
        <taxon>Actinomycetes</taxon>
        <taxon>Micromonosporales</taxon>
        <taxon>Micromonosporaceae</taxon>
        <taxon>Micromonospora</taxon>
    </lineage>
</organism>
<dbReference type="GeneID" id="300295866"/>
<keyword evidence="2" id="KW-1185">Reference proteome</keyword>
<name>A0ABR6MJE9_MICEC</name>
<proteinExistence type="predicted"/>
<dbReference type="EMBL" id="JACHJC010000001">
    <property type="protein sequence ID" value="MBB5115508.1"/>
    <property type="molecule type" value="Genomic_DNA"/>
</dbReference>
<accession>A0ABR6MJE9</accession>
<dbReference type="Proteomes" id="UP000618986">
    <property type="component" value="Unassembled WGS sequence"/>
</dbReference>
<gene>
    <name evidence="1" type="ORF">FHU28_005347</name>
</gene>
<dbReference type="RefSeq" id="WP_184687219.1">
    <property type="nucleotide sequence ID" value="NZ_JACHJC010000001.1"/>
</dbReference>
<comment type="caution">
    <text evidence="1">The sequence shown here is derived from an EMBL/GenBank/DDBJ whole genome shotgun (WGS) entry which is preliminary data.</text>
</comment>
<sequence>MAVSEPTAPNALAAAVRQELMVAGLPVLPWQPREALHSTGVSIEGSEHDPGVWIDWVVSGALRDAALRALEAGAYRRGGSEMHPAIRHSSTVKFAMMAAIAEILEAAGYRVERDADDYRPGELLVLEQQSGPTWRDPIGPPLAGLGGYMPGVRVRLTDGAYAGSITRVVEAWHTTSLDEPSDVYLVEHPQGTGELQVPATAVELAYEDN</sequence>
<protein>
    <submittedName>
        <fullName evidence="1">Uncharacterized protein</fullName>
    </submittedName>
</protein>
<evidence type="ECO:0000313" key="2">
    <source>
        <dbReference type="Proteomes" id="UP000618986"/>
    </source>
</evidence>
<evidence type="ECO:0000313" key="1">
    <source>
        <dbReference type="EMBL" id="MBB5115508.1"/>
    </source>
</evidence>